<protein>
    <submittedName>
        <fullName evidence="2">Uncharacterized protein</fullName>
    </submittedName>
</protein>
<gene>
    <name evidence="2" type="ORF">NPX13_g4543</name>
</gene>
<name>A0A9W8TNI6_9PEZI</name>
<reference evidence="2" key="1">
    <citation type="submission" date="2022-07" db="EMBL/GenBank/DDBJ databases">
        <title>Genome Sequence of Xylaria arbuscula.</title>
        <authorList>
            <person name="Buettner E."/>
        </authorList>
    </citation>
    <scope>NUCLEOTIDE SEQUENCE</scope>
    <source>
        <strain evidence="2">VT107</strain>
    </source>
</reference>
<feature type="compositionally biased region" description="Polar residues" evidence="1">
    <location>
        <begin position="1"/>
        <end position="10"/>
    </location>
</feature>
<sequence length="136" mass="15177">MDGSQNTLSDPVQALPSPSDAEYDQCDIPGQSLTVGVAPTPTVSRTVDDDFELLNILMVFSSMPQDGLSDTMKKQLQEARENVLEWQAWEAKNIEDVVARKVNTHELPQDKSVASALKRNAYRAKVAHTYRERSGW</sequence>
<evidence type="ECO:0000256" key="1">
    <source>
        <dbReference type="SAM" id="MobiDB-lite"/>
    </source>
</evidence>
<organism evidence="2 3">
    <name type="scientific">Xylaria arbuscula</name>
    <dbReference type="NCBI Taxonomy" id="114810"/>
    <lineage>
        <taxon>Eukaryota</taxon>
        <taxon>Fungi</taxon>
        <taxon>Dikarya</taxon>
        <taxon>Ascomycota</taxon>
        <taxon>Pezizomycotina</taxon>
        <taxon>Sordariomycetes</taxon>
        <taxon>Xylariomycetidae</taxon>
        <taxon>Xylariales</taxon>
        <taxon>Xylariaceae</taxon>
        <taxon>Xylaria</taxon>
    </lineage>
</organism>
<dbReference type="EMBL" id="JANPWZ010000649">
    <property type="protein sequence ID" value="KAJ3573895.1"/>
    <property type="molecule type" value="Genomic_DNA"/>
</dbReference>
<accession>A0A9W8TNI6</accession>
<comment type="caution">
    <text evidence="2">The sequence shown here is derived from an EMBL/GenBank/DDBJ whole genome shotgun (WGS) entry which is preliminary data.</text>
</comment>
<dbReference type="Proteomes" id="UP001148614">
    <property type="component" value="Unassembled WGS sequence"/>
</dbReference>
<proteinExistence type="predicted"/>
<evidence type="ECO:0000313" key="3">
    <source>
        <dbReference type="Proteomes" id="UP001148614"/>
    </source>
</evidence>
<feature type="region of interest" description="Disordered" evidence="1">
    <location>
        <begin position="1"/>
        <end position="27"/>
    </location>
</feature>
<dbReference type="AlphaFoldDB" id="A0A9W8TNI6"/>
<evidence type="ECO:0000313" key="2">
    <source>
        <dbReference type="EMBL" id="KAJ3573895.1"/>
    </source>
</evidence>
<keyword evidence="3" id="KW-1185">Reference proteome</keyword>